<accession>A0ABR1JQ04</accession>
<dbReference type="EMBL" id="JBANRG010000011">
    <property type="protein sequence ID" value="KAK7462334.1"/>
    <property type="molecule type" value="Genomic_DNA"/>
</dbReference>
<dbReference type="Pfam" id="PF26640">
    <property type="entry name" value="DUF8212"/>
    <property type="match status" value="1"/>
</dbReference>
<keyword evidence="3" id="KW-1185">Reference proteome</keyword>
<name>A0ABR1JQ04_9AGAR</name>
<proteinExistence type="predicted"/>
<sequence length="561" mass="63494">MYAVFLDKEWKEIGTRWSLRDVISVITSIPVQVFHGKSIDEFSVAQKMSWAAFRETTRPEDQAYCLMGLFNVSMSPIYGEGGAKAFIRLQQEIIKSSDDRSIFAWASVSKKGEDEEEEEEDLIRGLFARSPLEFRASGKIKIPEVNSLGNKSSFSFTNNGLNIHLPLISDDEDDPSIFLAPLHCQTVSEDGITNGLSIYLKKIGEQYYVRYYPDKLLLTSPNSPELEDLREVIVKENSRPRQAKRRIFSSETLAFKIKTHFPSNTQYQLNLIDKHPFDRIHFDRHRMRIEVEPMCVLLLSNSEGSNLLEVGFAQLHLTFNGTGQASEEVYIAFGVQNNIGMVGVDSSVHRIVPRKGVPADRAVLYRRDRKILSVGLQMTGQWSKMVLELDHYSSQDNTLETSLIAPHLMHPPSLGFIQVPLSYWGFDFGGVFPSHFLDHLLDLTHSHGAGQSFESYLSMITETANVPFRLLTYTSSRLVFYVALGFYETGDAWVDAFTAPHGPKATPEAIWKFYFDSNTWKQPPHSASIDILSADFRKTVKVMINRSTTLQIGSHILVLSS</sequence>
<evidence type="ECO:0000259" key="1">
    <source>
        <dbReference type="Pfam" id="PF26640"/>
    </source>
</evidence>
<dbReference type="InterPro" id="IPR058525">
    <property type="entry name" value="DUF8212"/>
</dbReference>
<evidence type="ECO:0000313" key="2">
    <source>
        <dbReference type="EMBL" id="KAK7462334.1"/>
    </source>
</evidence>
<evidence type="ECO:0000313" key="3">
    <source>
        <dbReference type="Proteomes" id="UP001498398"/>
    </source>
</evidence>
<gene>
    <name evidence="2" type="ORF">VKT23_007935</name>
</gene>
<protein>
    <recommendedName>
        <fullName evidence="1">DUF8212 domain-containing protein</fullName>
    </recommendedName>
</protein>
<feature type="domain" description="DUF8212" evidence="1">
    <location>
        <begin position="84"/>
        <end position="168"/>
    </location>
</feature>
<organism evidence="2 3">
    <name type="scientific">Marasmiellus scandens</name>
    <dbReference type="NCBI Taxonomy" id="2682957"/>
    <lineage>
        <taxon>Eukaryota</taxon>
        <taxon>Fungi</taxon>
        <taxon>Dikarya</taxon>
        <taxon>Basidiomycota</taxon>
        <taxon>Agaricomycotina</taxon>
        <taxon>Agaricomycetes</taxon>
        <taxon>Agaricomycetidae</taxon>
        <taxon>Agaricales</taxon>
        <taxon>Marasmiineae</taxon>
        <taxon>Omphalotaceae</taxon>
        <taxon>Marasmiellus</taxon>
    </lineage>
</organism>
<reference evidence="2 3" key="1">
    <citation type="submission" date="2024-01" db="EMBL/GenBank/DDBJ databases">
        <title>A draft genome for the cacao thread blight pathogen Marasmiellus scandens.</title>
        <authorList>
            <person name="Baruah I.K."/>
            <person name="Leung J."/>
            <person name="Bukari Y."/>
            <person name="Amoako-Attah I."/>
            <person name="Meinhardt L.W."/>
            <person name="Bailey B.A."/>
            <person name="Cohen S.P."/>
        </authorList>
    </citation>
    <scope>NUCLEOTIDE SEQUENCE [LARGE SCALE GENOMIC DNA]</scope>
    <source>
        <strain evidence="2 3">GH-19</strain>
    </source>
</reference>
<dbReference type="Proteomes" id="UP001498398">
    <property type="component" value="Unassembled WGS sequence"/>
</dbReference>
<dbReference type="PANTHER" id="PTHR10622:SF12">
    <property type="entry name" value="HET DOMAIN-CONTAINING PROTEIN"/>
    <property type="match status" value="1"/>
</dbReference>
<comment type="caution">
    <text evidence="2">The sequence shown here is derived from an EMBL/GenBank/DDBJ whole genome shotgun (WGS) entry which is preliminary data.</text>
</comment>
<dbReference type="PANTHER" id="PTHR10622">
    <property type="entry name" value="HET DOMAIN-CONTAINING PROTEIN"/>
    <property type="match status" value="1"/>
</dbReference>